<accession>A0A2P1CIV6</accession>
<keyword evidence="1" id="KW-0472">Membrane</keyword>
<keyword evidence="3" id="KW-1185">Reference proteome</keyword>
<dbReference type="Proteomes" id="UP000241654">
    <property type="component" value="Segment"/>
</dbReference>
<evidence type="ECO:0000313" key="2">
    <source>
        <dbReference type="EMBL" id="AVJ51163.1"/>
    </source>
</evidence>
<organism evidence="2 3">
    <name type="scientific">Microbacterium phage Pikmin</name>
    <dbReference type="NCBI Taxonomy" id="2099444"/>
    <lineage>
        <taxon>Viruses</taxon>
        <taxon>Duplodnaviria</taxon>
        <taxon>Heunggongvirae</taxon>
        <taxon>Uroviricota</taxon>
        <taxon>Caudoviricetes</taxon>
        <taxon>Pikminvirus</taxon>
        <taxon>Pikminvirus pikmin</taxon>
    </lineage>
</organism>
<gene>
    <name evidence="2" type="primary">25</name>
    <name evidence="2" type="ORF">PBI_PIKMIN_25</name>
</gene>
<dbReference type="OrthoDB" id="27113at10239"/>
<feature type="transmembrane region" description="Helical" evidence="1">
    <location>
        <begin position="31"/>
        <end position="53"/>
    </location>
</feature>
<reference evidence="2 3" key="1">
    <citation type="submission" date="2018-02" db="EMBL/GenBank/DDBJ databases">
        <authorList>
            <person name="Aull H.G."/>
            <person name="Zack K.M."/>
            <person name="Garlena R.A."/>
            <person name="Russell D.A."/>
            <person name="Pope W.H."/>
            <person name="Jacobs-Sera D."/>
            <person name="Hatfull G.F."/>
        </authorList>
    </citation>
    <scope>NUCLEOTIDE SEQUENCE [LARGE SCALE GENOMIC DNA]</scope>
</reference>
<keyword evidence="1" id="KW-1133">Transmembrane helix</keyword>
<sequence>MEAITAIATVPAVIALVTLVKDLGLPSRLSPLAALVLGVALSLFAALAIGEVVNWYEPVAKGIILGLSASGLYDGARSIGTKKKTDTIVVQESAPKNIE</sequence>
<proteinExistence type="predicted"/>
<dbReference type="RefSeq" id="YP_009624280.1">
    <property type="nucleotide sequence ID" value="NC_042119.1"/>
</dbReference>
<evidence type="ECO:0000256" key="1">
    <source>
        <dbReference type="SAM" id="Phobius"/>
    </source>
</evidence>
<dbReference type="EMBL" id="MG944218">
    <property type="protein sequence ID" value="AVJ51163.1"/>
    <property type="molecule type" value="Genomic_DNA"/>
</dbReference>
<dbReference type="GeneID" id="40101123"/>
<keyword evidence="1" id="KW-0812">Transmembrane</keyword>
<protein>
    <submittedName>
        <fullName evidence="2">Holin</fullName>
    </submittedName>
</protein>
<evidence type="ECO:0000313" key="3">
    <source>
        <dbReference type="Proteomes" id="UP000241654"/>
    </source>
</evidence>
<dbReference type="KEGG" id="vg:40101123"/>
<name>A0A2P1CIV6_9CAUD</name>